<proteinExistence type="predicted"/>
<dbReference type="Proteomes" id="UP000237608">
    <property type="component" value="Unassembled WGS sequence"/>
</dbReference>
<dbReference type="AlphaFoldDB" id="A0A2S7WFW6"/>
<dbReference type="PROSITE" id="PS51257">
    <property type="entry name" value="PROKAR_LIPOPROTEIN"/>
    <property type="match status" value="1"/>
</dbReference>
<gene>
    <name evidence="1" type="ORF">BTO13_08460</name>
</gene>
<keyword evidence="2" id="KW-1185">Reference proteome</keyword>
<name>A0A2S7WFW6_9FLAO</name>
<organism evidence="1 2">
    <name type="scientific">Polaribacter gangjinensis</name>
    <dbReference type="NCBI Taxonomy" id="574710"/>
    <lineage>
        <taxon>Bacteria</taxon>
        <taxon>Pseudomonadati</taxon>
        <taxon>Bacteroidota</taxon>
        <taxon>Flavobacteriia</taxon>
        <taxon>Flavobacteriales</taxon>
        <taxon>Flavobacteriaceae</taxon>
    </lineage>
</organism>
<dbReference type="EMBL" id="MSCL01000001">
    <property type="protein sequence ID" value="PQJ76191.1"/>
    <property type="molecule type" value="Genomic_DNA"/>
</dbReference>
<reference evidence="1 2" key="1">
    <citation type="submission" date="2016-12" db="EMBL/GenBank/DDBJ databases">
        <title>Trade-off between light-utilization and light-protection in marine flavobacteria.</title>
        <authorList>
            <person name="Kumagai Y."/>
            <person name="Yoshizawa S."/>
            <person name="Kogure K."/>
            <person name="Iwasaki W."/>
        </authorList>
    </citation>
    <scope>NUCLEOTIDE SEQUENCE [LARGE SCALE GENOMIC DNA]</scope>
    <source>
        <strain evidence="1 2">KCTC 22729</strain>
    </source>
</reference>
<dbReference type="Pfam" id="PF14109">
    <property type="entry name" value="GldH_lipo"/>
    <property type="match status" value="1"/>
</dbReference>
<dbReference type="RefSeq" id="WP_105046415.1">
    <property type="nucleotide sequence ID" value="NZ_CP150662.1"/>
</dbReference>
<comment type="caution">
    <text evidence="1">The sequence shown here is derived from an EMBL/GenBank/DDBJ whole genome shotgun (WGS) entry which is preliminary data.</text>
</comment>
<dbReference type="OrthoDB" id="982482at2"/>
<accession>A0A2S7WFW6</accession>
<sequence>MIPIRNKKSVFLTLFFVISFLSCDDTIEFIQFEPIENAAWKTSQKVRFDFTIQDTISPKNLFIHVRNTSEYPFSNLYVITTLTFPDETKVIDTLQYEMADVSGKFLGKGITDIKESKLFYKEQKIFPKAGKYQFQVRQAMRKNGEVKPLQKLNGIQDIGFSIEKVNEL</sequence>
<keyword evidence="1" id="KW-0449">Lipoprotein</keyword>
<evidence type="ECO:0000313" key="1">
    <source>
        <dbReference type="EMBL" id="PQJ76191.1"/>
    </source>
</evidence>
<evidence type="ECO:0000313" key="2">
    <source>
        <dbReference type="Proteomes" id="UP000237608"/>
    </source>
</evidence>
<protein>
    <submittedName>
        <fullName evidence="1">Gliding motility lipoprotein GldH</fullName>
    </submittedName>
</protein>
<dbReference type="NCBIfam" id="TIGR03511">
    <property type="entry name" value="GldH_lipo"/>
    <property type="match status" value="1"/>
</dbReference>
<dbReference type="InterPro" id="IPR020018">
    <property type="entry name" value="Motility-assoc_lipoprot_GldH"/>
</dbReference>